<feature type="compositionally biased region" description="Basic and acidic residues" evidence="1">
    <location>
        <begin position="706"/>
        <end position="721"/>
    </location>
</feature>
<dbReference type="CDD" id="cd00130">
    <property type="entry name" value="PAS"/>
    <property type="match status" value="1"/>
</dbReference>
<dbReference type="InterPro" id="IPR029787">
    <property type="entry name" value="Nucleotide_cyclase"/>
</dbReference>
<dbReference type="PANTHER" id="PTHR44757">
    <property type="entry name" value="DIGUANYLATE CYCLASE DGCP"/>
    <property type="match status" value="1"/>
</dbReference>
<dbReference type="Pfam" id="PF13426">
    <property type="entry name" value="PAS_9"/>
    <property type="match status" value="2"/>
</dbReference>
<dbReference type="Gene3D" id="3.30.450.20">
    <property type="entry name" value="PAS domain"/>
    <property type="match status" value="1"/>
</dbReference>
<dbReference type="NCBIfam" id="TIGR00254">
    <property type="entry name" value="GGDEF"/>
    <property type="match status" value="1"/>
</dbReference>
<dbReference type="SUPFAM" id="SSF55073">
    <property type="entry name" value="Nucleotide cyclase"/>
    <property type="match status" value="1"/>
</dbReference>
<dbReference type="PROSITE" id="PS50113">
    <property type="entry name" value="PAC"/>
    <property type="match status" value="1"/>
</dbReference>
<feature type="domain" description="PAC" evidence="3">
    <location>
        <begin position="81"/>
        <end position="133"/>
    </location>
</feature>
<feature type="region of interest" description="Disordered" evidence="1">
    <location>
        <begin position="702"/>
        <end position="721"/>
    </location>
</feature>
<dbReference type="SMART" id="SM00091">
    <property type="entry name" value="PAS"/>
    <property type="match status" value="2"/>
</dbReference>
<accession>A0A4P6KT66</accession>
<sequence>MTAPTSDLMYRLLVERTVDYAIYMLTPEGIVSNWNAGAERAKGYKAEEIVGRSFAVFYSEEDRAAGLPQKALATARAESRFEAEGWRLRKDGTRFWTSVVIDAIHDDAGQLVGFAKITRDITAQHEQQLKLVEAKELAEQYSGQMAGLSNFLDSVISNIPGSVLALDVRPGAQLGEILLANGQARRLFAFDGADIKGRRVRDSLDGDVAQYIERLAAASPGGDASDDSMVQTPLGPRTLRSRTVVGSRPDGAGDYLLVITEDVTDELAAYAQINHMAQHDGLTNLPNRTFFNERLAAAIVDSLEDRSHAAILCLDLDNFKNINDAFGHGFGDKILLMLAGRLKKCLREHDTLARLGGDEFAVVLPRVKRLDEAKHAAQRLIEAVVPGFAIDGHSFTVGLSVGIAISSHEGSTAEQLLRFGDMALYEAKRNGRNRYELFRPELEAVSRLRRQMEIDLRRALHRGELQMHYQPIIEKAGCRISGYEALIRWQHPTRGPVPPMEFIPLAEETGLIHELGTRALNLACQEAATWTNGETVAVNLSPVQFKNSELVKTVALALEDAGLPAHRLELEITESVLLANTEGNIRTLQALKDLGVRISLDDFGTGYSSLSYLRSFPFDKIKIDRSFVRDMGESREAMAIIRAITGLSSSLLIEITAEGVETEEQFRQLQQEGCSHFQGYLFGRPVAAEHRMQEIGVHEIGLQERGPQERGLQERGPLRAA</sequence>
<evidence type="ECO:0000256" key="1">
    <source>
        <dbReference type="SAM" id="MobiDB-lite"/>
    </source>
</evidence>
<evidence type="ECO:0000259" key="3">
    <source>
        <dbReference type="PROSITE" id="PS50113"/>
    </source>
</evidence>
<dbReference type="Proteomes" id="UP000290637">
    <property type="component" value="Chromosome"/>
</dbReference>
<evidence type="ECO:0000259" key="4">
    <source>
        <dbReference type="PROSITE" id="PS50883"/>
    </source>
</evidence>
<protein>
    <submittedName>
        <fullName evidence="6">EAL domain-containing protein</fullName>
    </submittedName>
</protein>
<dbReference type="RefSeq" id="WP_130185227.1">
    <property type="nucleotide sequence ID" value="NZ_CP035913.1"/>
</dbReference>
<dbReference type="EMBL" id="CP035913">
    <property type="protein sequence ID" value="QBE62090.1"/>
    <property type="molecule type" value="Genomic_DNA"/>
</dbReference>
<dbReference type="InterPro" id="IPR043128">
    <property type="entry name" value="Rev_trsase/Diguanyl_cyclase"/>
</dbReference>
<evidence type="ECO:0000313" key="7">
    <source>
        <dbReference type="Proteomes" id="UP000290637"/>
    </source>
</evidence>
<dbReference type="PROSITE" id="PS50887">
    <property type="entry name" value="GGDEF"/>
    <property type="match status" value="1"/>
</dbReference>
<dbReference type="GO" id="GO:0003824">
    <property type="term" value="F:catalytic activity"/>
    <property type="evidence" value="ECO:0007669"/>
    <property type="project" value="UniProtKB-ARBA"/>
</dbReference>
<dbReference type="InterPro" id="IPR000700">
    <property type="entry name" value="PAS-assoc_C"/>
</dbReference>
<dbReference type="SUPFAM" id="SSF141868">
    <property type="entry name" value="EAL domain-like"/>
    <property type="match status" value="1"/>
</dbReference>
<dbReference type="InterPro" id="IPR052155">
    <property type="entry name" value="Biofilm_reg_signaling"/>
</dbReference>
<feature type="domain" description="PAS" evidence="2">
    <location>
        <begin position="6"/>
        <end position="63"/>
    </location>
</feature>
<dbReference type="PANTHER" id="PTHR44757:SF2">
    <property type="entry name" value="BIOFILM ARCHITECTURE MAINTENANCE PROTEIN MBAA"/>
    <property type="match status" value="1"/>
</dbReference>
<dbReference type="AlphaFoldDB" id="A0A4P6KT66"/>
<reference evidence="6 7" key="1">
    <citation type="submission" date="2019-02" db="EMBL/GenBank/DDBJ databases">
        <title>Draft Genome Sequences of Six Type Strains of the Genus Massilia.</title>
        <authorList>
            <person name="Miess H."/>
            <person name="Frediansyhah A."/>
            <person name="Gross H."/>
        </authorList>
    </citation>
    <scope>NUCLEOTIDE SEQUENCE [LARGE SCALE GENOMIC DNA]</scope>
    <source>
        <strain evidence="6 7">DSM 17473</strain>
    </source>
</reference>
<feature type="domain" description="GGDEF" evidence="5">
    <location>
        <begin position="307"/>
        <end position="440"/>
    </location>
</feature>
<proteinExistence type="predicted"/>
<dbReference type="Gene3D" id="3.30.70.270">
    <property type="match status" value="1"/>
</dbReference>
<dbReference type="InterPro" id="IPR001633">
    <property type="entry name" value="EAL_dom"/>
</dbReference>
<dbReference type="PROSITE" id="PS50883">
    <property type="entry name" value="EAL"/>
    <property type="match status" value="1"/>
</dbReference>
<dbReference type="NCBIfam" id="TIGR00229">
    <property type="entry name" value="sensory_box"/>
    <property type="match status" value="1"/>
</dbReference>
<evidence type="ECO:0000313" key="6">
    <source>
        <dbReference type="EMBL" id="QBE62090.1"/>
    </source>
</evidence>
<dbReference type="SMART" id="SM00267">
    <property type="entry name" value="GGDEF"/>
    <property type="match status" value="1"/>
</dbReference>
<dbReference type="SUPFAM" id="SSF55785">
    <property type="entry name" value="PYP-like sensor domain (PAS domain)"/>
    <property type="match status" value="1"/>
</dbReference>
<evidence type="ECO:0000259" key="2">
    <source>
        <dbReference type="PROSITE" id="PS50112"/>
    </source>
</evidence>
<dbReference type="KEGG" id="plue:EWM63_03085"/>
<dbReference type="InterPro" id="IPR035919">
    <property type="entry name" value="EAL_sf"/>
</dbReference>
<dbReference type="OrthoDB" id="9813903at2"/>
<dbReference type="Gene3D" id="3.20.20.450">
    <property type="entry name" value="EAL domain"/>
    <property type="match status" value="1"/>
</dbReference>
<dbReference type="CDD" id="cd01949">
    <property type="entry name" value="GGDEF"/>
    <property type="match status" value="1"/>
</dbReference>
<dbReference type="PROSITE" id="PS50112">
    <property type="entry name" value="PAS"/>
    <property type="match status" value="1"/>
</dbReference>
<name>A0A4P6KT66_9BURK</name>
<dbReference type="InterPro" id="IPR000160">
    <property type="entry name" value="GGDEF_dom"/>
</dbReference>
<gene>
    <name evidence="6" type="ORF">EWM63_03085</name>
</gene>
<evidence type="ECO:0000259" key="5">
    <source>
        <dbReference type="PROSITE" id="PS50887"/>
    </source>
</evidence>
<dbReference type="CDD" id="cd01948">
    <property type="entry name" value="EAL"/>
    <property type="match status" value="1"/>
</dbReference>
<keyword evidence="7" id="KW-1185">Reference proteome</keyword>
<dbReference type="Pfam" id="PF00563">
    <property type="entry name" value="EAL"/>
    <property type="match status" value="1"/>
</dbReference>
<dbReference type="InterPro" id="IPR000014">
    <property type="entry name" value="PAS"/>
</dbReference>
<dbReference type="FunFam" id="3.30.70.270:FF:000001">
    <property type="entry name" value="Diguanylate cyclase domain protein"/>
    <property type="match status" value="1"/>
</dbReference>
<dbReference type="InterPro" id="IPR035965">
    <property type="entry name" value="PAS-like_dom_sf"/>
</dbReference>
<dbReference type="SMART" id="SM00052">
    <property type="entry name" value="EAL"/>
    <property type="match status" value="1"/>
</dbReference>
<dbReference type="Pfam" id="PF00990">
    <property type="entry name" value="GGDEF"/>
    <property type="match status" value="1"/>
</dbReference>
<organism evidence="6 7">
    <name type="scientific">Pseudoduganella lutea</name>
    <dbReference type="NCBI Taxonomy" id="321985"/>
    <lineage>
        <taxon>Bacteria</taxon>
        <taxon>Pseudomonadati</taxon>
        <taxon>Pseudomonadota</taxon>
        <taxon>Betaproteobacteria</taxon>
        <taxon>Burkholderiales</taxon>
        <taxon>Oxalobacteraceae</taxon>
        <taxon>Telluria group</taxon>
        <taxon>Pseudoduganella</taxon>
    </lineage>
</organism>
<feature type="domain" description="EAL" evidence="4">
    <location>
        <begin position="449"/>
        <end position="699"/>
    </location>
</feature>